<organism evidence="2 3">
    <name type="scientific">Nelumbo nucifera</name>
    <name type="common">Sacred lotus</name>
    <dbReference type="NCBI Taxonomy" id="4432"/>
    <lineage>
        <taxon>Eukaryota</taxon>
        <taxon>Viridiplantae</taxon>
        <taxon>Streptophyta</taxon>
        <taxon>Embryophyta</taxon>
        <taxon>Tracheophyta</taxon>
        <taxon>Spermatophyta</taxon>
        <taxon>Magnoliopsida</taxon>
        <taxon>Proteales</taxon>
        <taxon>Nelumbonaceae</taxon>
        <taxon>Nelumbo</taxon>
    </lineage>
</organism>
<dbReference type="Proteomes" id="UP000607653">
    <property type="component" value="Unassembled WGS sequence"/>
</dbReference>
<name>A0A822XZU2_NELNU</name>
<evidence type="ECO:0000313" key="3">
    <source>
        <dbReference type="Proteomes" id="UP000607653"/>
    </source>
</evidence>
<keyword evidence="3" id="KW-1185">Reference proteome</keyword>
<feature type="compositionally biased region" description="Basic and acidic residues" evidence="1">
    <location>
        <begin position="86"/>
        <end position="105"/>
    </location>
</feature>
<gene>
    <name evidence="2" type="ORF">HUJ06_026195</name>
</gene>
<evidence type="ECO:0000313" key="2">
    <source>
        <dbReference type="EMBL" id="DAD24731.1"/>
    </source>
</evidence>
<sequence>MPMAPDLDLNMKGLEEYLCVPPNLSLQFSVLTLHLQRTSSGTPRSAPTSRSKQRRSKSVSAKHQTLTLQFSVPTLSLQTASSGIPNEERGRKTERKVEREKAKNEKQRKRGRGRETSL</sequence>
<protein>
    <submittedName>
        <fullName evidence="2">Uncharacterized protein</fullName>
    </submittedName>
</protein>
<feature type="compositionally biased region" description="Polar residues" evidence="1">
    <location>
        <begin position="35"/>
        <end position="48"/>
    </location>
</feature>
<feature type="region of interest" description="Disordered" evidence="1">
    <location>
        <begin position="35"/>
        <end position="118"/>
    </location>
</feature>
<proteinExistence type="predicted"/>
<accession>A0A822XZU2</accession>
<dbReference type="EMBL" id="DUZY01000001">
    <property type="protein sequence ID" value="DAD24731.1"/>
    <property type="molecule type" value="Genomic_DNA"/>
</dbReference>
<reference evidence="2 3" key="1">
    <citation type="journal article" date="2020" name="Mol. Biol. Evol.">
        <title>Distinct Expression and Methylation Patterns for Genes with Different Fates following a Single Whole-Genome Duplication in Flowering Plants.</title>
        <authorList>
            <person name="Shi T."/>
            <person name="Rahmani R.S."/>
            <person name="Gugger P.F."/>
            <person name="Wang M."/>
            <person name="Li H."/>
            <person name="Zhang Y."/>
            <person name="Li Z."/>
            <person name="Wang Q."/>
            <person name="Van de Peer Y."/>
            <person name="Marchal K."/>
            <person name="Chen J."/>
        </authorList>
    </citation>
    <scope>NUCLEOTIDE SEQUENCE [LARGE SCALE GENOMIC DNA]</scope>
    <source>
        <tissue evidence="2">Leaf</tissue>
    </source>
</reference>
<evidence type="ECO:0000256" key="1">
    <source>
        <dbReference type="SAM" id="MobiDB-lite"/>
    </source>
</evidence>
<dbReference type="AlphaFoldDB" id="A0A822XZU2"/>
<feature type="compositionally biased region" description="Polar residues" evidence="1">
    <location>
        <begin position="63"/>
        <end position="84"/>
    </location>
</feature>
<comment type="caution">
    <text evidence="2">The sequence shown here is derived from an EMBL/GenBank/DDBJ whole genome shotgun (WGS) entry which is preliminary data.</text>
</comment>